<keyword evidence="7" id="KW-0255">Endonuclease</keyword>
<keyword evidence="4" id="KW-0540">Nuclease</keyword>
<dbReference type="AlphaFoldDB" id="A0A7G7LKJ2"/>
<organism evidence="13">
    <name type="scientific">Pygoscelis antarcticus</name>
    <name type="common">Chinstrap penguin</name>
    <dbReference type="NCBI Taxonomy" id="79643"/>
    <lineage>
        <taxon>Eukaryota</taxon>
        <taxon>Metazoa</taxon>
        <taxon>Chordata</taxon>
        <taxon>Craniata</taxon>
        <taxon>Vertebrata</taxon>
        <taxon>Euteleostomi</taxon>
        <taxon>Archelosauria</taxon>
        <taxon>Archosauria</taxon>
        <taxon>Dinosauria</taxon>
        <taxon>Saurischia</taxon>
        <taxon>Theropoda</taxon>
        <taxon>Coelurosauria</taxon>
        <taxon>Aves</taxon>
        <taxon>Neognathae</taxon>
        <taxon>Neoaves</taxon>
        <taxon>Aequornithes</taxon>
        <taxon>Sphenisciformes</taxon>
        <taxon>Spheniscidae</taxon>
        <taxon>Pygoscelis</taxon>
    </lineage>
</organism>
<dbReference type="GO" id="GO:0004519">
    <property type="term" value="F:endonuclease activity"/>
    <property type="evidence" value="ECO:0007669"/>
    <property type="project" value="UniProtKB-KW"/>
</dbReference>
<feature type="domain" description="CRESS-DNA virus Rep endonuclease" evidence="11">
    <location>
        <begin position="12"/>
        <end position="109"/>
    </location>
</feature>
<evidence type="ECO:0000256" key="9">
    <source>
        <dbReference type="ARBA" id="ARBA00023124"/>
    </source>
</evidence>
<dbReference type="InterPro" id="IPR049912">
    <property type="entry name" value="CRESS_DNA_REP"/>
</dbReference>
<dbReference type="GO" id="GO:0006260">
    <property type="term" value="P:DNA replication"/>
    <property type="evidence" value="ECO:0007669"/>
    <property type="project" value="UniProtKB-KW"/>
</dbReference>
<evidence type="ECO:0000256" key="2">
    <source>
        <dbReference type="ARBA" id="ARBA00022695"/>
    </source>
</evidence>
<reference evidence="13" key="1">
    <citation type="submission" date="2020-03" db="EMBL/GenBank/DDBJ databases">
        <title>Identification of Novel Circular Rep-Encoding ssDNA Molecules, Viruses, and Circular Molecules in four Penguin Species in South Georgia and the Antarctic.</title>
        <authorList>
            <person name="Levy H."/>
            <person name="Djurhuus A."/>
            <person name="Black C.E."/>
            <person name="Harding C."/>
            <person name="Suazo C."/>
            <person name="Kraberger S."/>
            <person name="Schmidlin K."/>
            <person name="Fontenele R.S."/>
            <person name="Hart T."/>
            <person name="Smith A.L."/>
            <person name="Varsani A."/>
        </authorList>
    </citation>
    <scope>NUCLEOTIDE SEQUENCE</scope>
    <source>
        <strain evidence="12">Antarctic/8_II_CPBOOTsw002Ad/CPBO_479_2A</strain>
        <strain evidence="13">Antarctic/8_II_CPBOOTsw002Ad/CPBO_481_2A</strain>
    </source>
</reference>
<evidence type="ECO:0000256" key="1">
    <source>
        <dbReference type="ARBA" id="ARBA00022679"/>
    </source>
</evidence>
<evidence type="ECO:0000256" key="7">
    <source>
        <dbReference type="ARBA" id="ARBA00022759"/>
    </source>
</evidence>
<evidence type="ECO:0000256" key="3">
    <source>
        <dbReference type="ARBA" id="ARBA00022705"/>
    </source>
</evidence>
<accession>A0A7G7LKJ2</accession>
<dbReference type="GO" id="GO:0000166">
    <property type="term" value="F:nucleotide binding"/>
    <property type="evidence" value="ECO:0007669"/>
    <property type="project" value="UniProtKB-KW"/>
</dbReference>
<dbReference type="Gene3D" id="3.40.50.300">
    <property type="entry name" value="P-loop containing nucleotide triphosphate hydrolases"/>
    <property type="match status" value="1"/>
</dbReference>
<keyword evidence="5" id="KW-0479">Metal-binding</keyword>
<keyword evidence="6" id="KW-0547">Nucleotide-binding</keyword>
<evidence type="ECO:0000256" key="10">
    <source>
        <dbReference type="ARBA" id="ARBA00023125"/>
    </source>
</evidence>
<evidence type="ECO:0000256" key="8">
    <source>
        <dbReference type="ARBA" id="ARBA00022801"/>
    </source>
</evidence>
<protein>
    <submittedName>
        <fullName evidence="13">Replication-associated protein</fullName>
    </submittedName>
</protein>
<dbReference type="GO" id="GO:0016787">
    <property type="term" value="F:hydrolase activity"/>
    <property type="evidence" value="ECO:0007669"/>
    <property type="project" value="UniProtKB-KW"/>
</dbReference>
<proteinExistence type="predicted"/>
<keyword evidence="3" id="KW-0235">DNA replication</keyword>
<keyword evidence="9" id="KW-0190">Covalent protein-DNA linkage</keyword>
<evidence type="ECO:0000256" key="4">
    <source>
        <dbReference type="ARBA" id="ARBA00022722"/>
    </source>
</evidence>
<dbReference type="EMBL" id="MT196246">
    <property type="protein sequence ID" value="QNG41009.1"/>
    <property type="molecule type" value="Genomic_DNA"/>
</dbReference>
<dbReference type="InterPro" id="IPR027417">
    <property type="entry name" value="P-loop_NTPase"/>
</dbReference>
<keyword evidence="1" id="KW-0808">Transferase</keyword>
<evidence type="ECO:0000256" key="6">
    <source>
        <dbReference type="ARBA" id="ARBA00022741"/>
    </source>
</evidence>
<evidence type="ECO:0000259" key="11">
    <source>
        <dbReference type="PROSITE" id="PS52020"/>
    </source>
</evidence>
<dbReference type="Gene3D" id="3.40.1310.20">
    <property type="match status" value="1"/>
</dbReference>
<keyword evidence="8" id="KW-0378">Hydrolase</keyword>
<evidence type="ECO:0000313" key="13">
    <source>
        <dbReference type="EMBL" id="QNG41009.1"/>
    </source>
</evidence>
<evidence type="ECO:0000256" key="5">
    <source>
        <dbReference type="ARBA" id="ARBA00022723"/>
    </source>
</evidence>
<dbReference type="GO" id="GO:0016779">
    <property type="term" value="F:nucleotidyltransferase activity"/>
    <property type="evidence" value="ECO:0007669"/>
    <property type="project" value="UniProtKB-KW"/>
</dbReference>
<dbReference type="GO" id="GO:0046872">
    <property type="term" value="F:metal ion binding"/>
    <property type="evidence" value="ECO:0007669"/>
    <property type="project" value="UniProtKB-KW"/>
</dbReference>
<sequence length="324" mass="38329">MEEEDFIKYDAPSRGREWFITISGEFEDKESIAEKLNEKNYDTYMIAFETSEKGYKHYHIALQHKNPIRFTTLQNLFDKKANLQQARNIHDVLKYIQKEDKNPTVKGEFTVKKQGQRNDLRRLHEKVNEGKATVNELLRDPDLGQMAMHYRAGLREVETLRYRDEARKVYRNREVIYLFGVPGGGKSTLARALSAGYQLDGFEYREEDEDSYDVESAWLIDDYKYPYDGLNPTHKTIIFDEFTGQRPITEMNRIMDIYPMLSLPNRYQNAVAAHDRRIIIASNLPISKIYQDEEEALRKAFKRRITQYVQVTAKHRIRKLKLKR</sequence>
<keyword evidence="2" id="KW-0548">Nucleotidyltransferase</keyword>
<evidence type="ECO:0000313" key="12">
    <source>
        <dbReference type="EMBL" id="QNG41005.1"/>
    </source>
</evidence>
<dbReference type="EMBL" id="MT196245">
    <property type="protein sequence ID" value="QNG41005.1"/>
    <property type="molecule type" value="Genomic_DNA"/>
</dbReference>
<dbReference type="SUPFAM" id="SSF52540">
    <property type="entry name" value="P-loop containing nucleoside triphosphate hydrolases"/>
    <property type="match status" value="1"/>
</dbReference>
<name>A0A7G7LKJ2_PYGAN</name>
<dbReference type="GO" id="GO:0003677">
    <property type="term" value="F:DNA binding"/>
    <property type="evidence" value="ECO:0007669"/>
    <property type="project" value="UniProtKB-KW"/>
</dbReference>
<keyword evidence="10" id="KW-0238">DNA-binding</keyword>
<dbReference type="SUPFAM" id="SSF55464">
    <property type="entry name" value="Origin of replication-binding domain, RBD-like"/>
    <property type="match status" value="1"/>
</dbReference>
<dbReference type="PROSITE" id="PS52020">
    <property type="entry name" value="CRESS_DNA_REP"/>
    <property type="match status" value="1"/>
</dbReference>